<dbReference type="GO" id="GO:0005886">
    <property type="term" value="C:plasma membrane"/>
    <property type="evidence" value="ECO:0007669"/>
    <property type="project" value="UniProtKB-SubCell"/>
</dbReference>
<dbReference type="PROSITE" id="PS50850">
    <property type="entry name" value="MFS"/>
    <property type="match status" value="1"/>
</dbReference>
<feature type="transmembrane region" description="Helical" evidence="9">
    <location>
        <begin position="214"/>
        <end position="235"/>
    </location>
</feature>
<evidence type="ECO:0000256" key="7">
    <source>
        <dbReference type="ARBA" id="ARBA00023136"/>
    </source>
</evidence>
<dbReference type="PANTHER" id="PTHR43271">
    <property type="entry name" value="BLL2771 PROTEIN"/>
    <property type="match status" value="1"/>
</dbReference>
<feature type="transmembrane region" description="Helical" evidence="9">
    <location>
        <begin position="52"/>
        <end position="72"/>
    </location>
</feature>
<evidence type="ECO:0000256" key="5">
    <source>
        <dbReference type="ARBA" id="ARBA00022692"/>
    </source>
</evidence>
<proteinExistence type="inferred from homology"/>
<organism evidence="11 12">
    <name type="scientific">Mycolicibacterium aurum</name>
    <name type="common">Mycobacterium aurum</name>
    <dbReference type="NCBI Taxonomy" id="1791"/>
    <lineage>
        <taxon>Bacteria</taxon>
        <taxon>Bacillati</taxon>
        <taxon>Actinomycetota</taxon>
        <taxon>Actinomycetes</taxon>
        <taxon>Mycobacteriales</taxon>
        <taxon>Mycobacteriaceae</taxon>
        <taxon>Mycolicibacterium</taxon>
    </lineage>
</organism>
<evidence type="ECO:0000256" key="6">
    <source>
        <dbReference type="ARBA" id="ARBA00022989"/>
    </source>
</evidence>
<evidence type="ECO:0000256" key="2">
    <source>
        <dbReference type="ARBA" id="ARBA00008335"/>
    </source>
</evidence>
<dbReference type="AlphaFoldDB" id="A0A3S4RIG8"/>
<dbReference type="CDD" id="cd17324">
    <property type="entry name" value="MFS_NepI_like"/>
    <property type="match status" value="1"/>
</dbReference>
<feature type="transmembrane region" description="Helical" evidence="9">
    <location>
        <begin position="338"/>
        <end position="358"/>
    </location>
</feature>
<dbReference type="GO" id="GO:0022857">
    <property type="term" value="F:transmembrane transporter activity"/>
    <property type="evidence" value="ECO:0007669"/>
    <property type="project" value="InterPro"/>
</dbReference>
<dbReference type="EMBL" id="LR134356">
    <property type="protein sequence ID" value="VEG51242.1"/>
    <property type="molecule type" value="Genomic_DNA"/>
</dbReference>
<comment type="similarity">
    <text evidence="2">Belongs to the major facilitator superfamily.</text>
</comment>
<dbReference type="STRING" id="1791.GCA_001049355_02607"/>
<gene>
    <name evidence="11" type="primary">ynfM</name>
    <name evidence="11" type="ORF">NCTC10437_00349</name>
</gene>
<feature type="transmembrane region" description="Helical" evidence="9">
    <location>
        <begin position="139"/>
        <end position="158"/>
    </location>
</feature>
<evidence type="ECO:0000256" key="8">
    <source>
        <dbReference type="SAM" id="MobiDB-lite"/>
    </source>
</evidence>
<dbReference type="Gene3D" id="1.20.1250.20">
    <property type="entry name" value="MFS general substrate transporter like domains"/>
    <property type="match status" value="1"/>
</dbReference>
<sequence>MLTISAPTLRGERRLVVTLWCAGLAAFAAMYAPQGLLPLIARDMSVEASQAALLISAATLGLAVSVLPWSWAADRVGLRTAMRAAAGAAAVCAVVVPFLPTFELLLAGRLVHGVALGGIPALAMTLAHDLVSPARAATVTGSYVAATSLGGLGGRMFAVPAADQLGWRTGLLVLDATVAVLMVAMIGLLPRPGVRRPARGAAPALILHLRNPGIWPILVVGMLLSGAVMTVFNYLPFRLAGAPYGLAPAAISLVFLTYLGGTAGSRAAGWLGGRFGAPAVLGTAGLAIALGAAVTLSGPLVAIVAGVAVLTTAFFVGHAVASSMVAARAECGRSQATALYTIGYYTGSSVFGWLGGVAWSGGRWLAVAALVGGLGVAASICAAVAKTPRHADGPRSPHRPSSHLYDPRC</sequence>
<keyword evidence="5 9" id="KW-0812">Transmembrane</keyword>
<feature type="transmembrane region" description="Helical" evidence="9">
    <location>
        <begin position="170"/>
        <end position="189"/>
    </location>
</feature>
<dbReference type="InterPro" id="IPR020846">
    <property type="entry name" value="MFS_dom"/>
</dbReference>
<evidence type="ECO:0000256" key="1">
    <source>
        <dbReference type="ARBA" id="ARBA00004651"/>
    </source>
</evidence>
<keyword evidence="7 9" id="KW-0472">Membrane</keyword>
<dbReference type="Pfam" id="PF07690">
    <property type="entry name" value="MFS_1"/>
    <property type="match status" value="1"/>
</dbReference>
<keyword evidence="4" id="KW-1003">Cell membrane</keyword>
<evidence type="ECO:0000256" key="3">
    <source>
        <dbReference type="ARBA" id="ARBA00022448"/>
    </source>
</evidence>
<dbReference type="InterPro" id="IPR036259">
    <property type="entry name" value="MFS_trans_sf"/>
</dbReference>
<accession>A0A3S4RIG8</accession>
<dbReference type="SUPFAM" id="SSF103473">
    <property type="entry name" value="MFS general substrate transporter"/>
    <property type="match status" value="1"/>
</dbReference>
<keyword evidence="12" id="KW-1185">Reference proteome</keyword>
<feature type="transmembrane region" description="Helical" evidence="9">
    <location>
        <begin position="15"/>
        <end position="32"/>
    </location>
</feature>
<feature type="transmembrane region" description="Helical" evidence="9">
    <location>
        <begin position="300"/>
        <end position="326"/>
    </location>
</feature>
<protein>
    <submittedName>
        <fullName evidence="11">Arabinose efflux permease family protein</fullName>
    </submittedName>
</protein>
<evidence type="ECO:0000256" key="4">
    <source>
        <dbReference type="ARBA" id="ARBA00022475"/>
    </source>
</evidence>
<name>A0A3S4RIG8_MYCAU</name>
<evidence type="ECO:0000256" key="9">
    <source>
        <dbReference type="SAM" id="Phobius"/>
    </source>
</evidence>
<dbReference type="RefSeq" id="WP_053086835.1">
    <property type="nucleotide sequence ID" value="NZ_CVQQ01000007.1"/>
</dbReference>
<evidence type="ECO:0000313" key="11">
    <source>
        <dbReference type="EMBL" id="VEG51242.1"/>
    </source>
</evidence>
<dbReference type="KEGG" id="mauu:NCTC10437_00349"/>
<keyword evidence="3" id="KW-0813">Transport</keyword>
<feature type="region of interest" description="Disordered" evidence="8">
    <location>
        <begin position="388"/>
        <end position="409"/>
    </location>
</feature>
<feature type="domain" description="Major facilitator superfamily (MFS) profile" evidence="10">
    <location>
        <begin position="15"/>
        <end position="390"/>
    </location>
</feature>
<evidence type="ECO:0000313" key="12">
    <source>
        <dbReference type="Proteomes" id="UP000279306"/>
    </source>
</evidence>
<reference evidence="11 12" key="1">
    <citation type="submission" date="2018-12" db="EMBL/GenBank/DDBJ databases">
        <authorList>
            <consortium name="Pathogen Informatics"/>
        </authorList>
    </citation>
    <scope>NUCLEOTIDE SEQUENCE [LARGE SCALE GENOMIC DNA]</scope>
    <source>
        <strain evidence="11 12">NCTC10437</strain>
    </source>
</reference>
<feature type="transmembrane region" description="Helical" evidence="9">
    <location>
        <begin position="84"/>
        <end position="100"/>
    </location>
</feature>
<comment type="subcellular location">
    <subcellularLocation>
        <location evidence="1">Cell membrane</location>
        <topology evidence="1">Multi-pass membrane protein</topology>
    </subcellularLocation>
</comment>
<feature type="transmembrane region" description="Helical" evidence="9">
    <location>
        <begin position="106"/>
        <end position="127"/>
    </location>
</feature>
<feature type="transmembrane region" description="Helical" evidence="9">
    <location>
        <begin position="241"/>
        <end position="263"/>
    </location>
</feature>
<dbReference type="InterPro" id="IPR011701">
    <property type="entry name" value="MFS"/>
</dbReference>
<keyword evidence="6 9" id="KW-1133">Transmembrane helix</keyword>
<feature type="transmembrane region" description="Helical" evidence="9">
    <location>
        <begin position="364"/>
        <end position="385"/>
    </location>
</feature>
<feature type="transmembrane region" description="Helical" evidence="9">
    <location>
        <begin position="275"/>
        <end position="294"/>
    </location>
</feature>
<dbReference type="Proteomes" id="UP000279306">
    <property type="component" value="Chromosome"/>
</dbReference>
<dbReference type="PANTHER" id="PTHR43271:SF1">
    <property type="entry name" value="INNER MEMBRANE TRANSPORT PROTEIN YNFM"/>
    <property type="match status" value="1"/>
</dbReference>
<evidence type="ECO:0000259" key="10">
    <source>
        <dbReference type="PROSITE" id="PS50850"/>
    </source>
</evidence>